<dbReference type="RefSeq" id="WP_019595669.1">
    <property type="nucleotide sequence ID" value="NZ_FOVA01000025.1"/>
</dbReference>
<proteinExistence type="predicted"/>
<evidence type="ECO:0000313" key="2">
    <source>
        <dbReference type="Proteomes" id="UP000255101"/>
    </source>
</evidence>
<protein>
    <submittedName>
        <fullName evidence="1">Uncharacterized protein</fullName>
    </submittedName>
</protein>
<gene>
    <name evidence="1" type="ORF">NCTC11460_02124</name>
</gene>
<name>A0A379CK39_9FIRM</name>
<evidence type="ECO:0000313" key="1">
    <source>
        <dbReference type="EMBL" id="SUB62116.1"/>
    </source>
</evidence>
<accession>A0A379CK39</accession>
<reference evidence="1 2" key="1">
    <citation type="submission" date="2018-06" db="EMBL/GenBank/DDBJ databases">
        <authorList>
            <consortium name="Pathogen Informatics"/>
            <person name="Doyle S."/>
        </authorList>
    </citation>
    <scope>NUCLEOTIDE SEQUENCE [LARGE SCALE GENOMIC DNA]</scope>
    <source>
        <strain evidence="1 2">NCTC11460</strain>
    </source>
</reference>
<sequence>MKIKVINYRGDIFFLNPDSIYEISDCVYAGSVESDKTFVLYWGENTNSVMEYIGSLIMYSDYSNREEILINLYKFDTWCNRFSKEKSDDIKHGDKIMFNSRESYVIDLDLDFDEGSDYELFDGEGGILIFDYLTMKPVDRYLSIESLNLDYKEYHNNEIVKLER</sequence>
<dbReference type="Proteomes" id="UP000255101">
    <property type="component" value="Unassembled WGS sequence"/>
</dbReference>
<organism evidence="1 2">
    <name type="scientific">Peptostreptococcus anaerobius</name>
    <dbReference type="NCBI Taxonomy" id="1261"/>
    <lineage>
        <taxon>Bacteria</taxon>
        <taxon>Bacillati</taxon>
        <taxon>Bacillota</taxon>
        <taxon>Clostridia</taxon>
        <taxon>Peptostreptococcales</taxon>
        <taxon>Peptostreptococcaceae</taxon>
        <taxon>Peptostreptococcus</taxon>
    </lineage>
</organism>
<dbReference type="EMBL" id="UGTB01000004">
    <property type="protein sequence ID" value="SUB62116.1"/>
    <property type="molecule type" value="Genomic_DNA"/>
</dbReference>
<dbReference type="AlphaFoldDB" id="A0A379CK39"/>